<dbReference type="SUPFAM" id="SSF46785">
    <property type="entry name" value="Winged helix' DNA-binding domain"/>
    <property type="match status" value="1"/>
</dbReference>
<accession>A0A6B0GNP3</accession>
<sequence length="112" mass="12073">MVSEAGGMLQLCTPESRAAVVQALLGTTDSDGLSVSELASQTGYSARTVSQQLSLLAELGHVDCERVASERRHSLTSHKVDETIQRLDVLALHAGRTAAERELHAIREFMAK</sequence>
<dbReference type="SMART" id="SM00418">
    <property type="entry name" value="HTH_ARSR"/>
    <property type="match status" value="1"/>
</dbReference>
<dbReference type="Pfam" id="PF12840">
    <property type="entry name" value="HTH_20"/>
    <property type="match status" value="1"/>
</dbReference>
<dbReference type="Proteomes" id="UP000451471">
    <property type="component" value="Unassembled WGS sequence"/>
</dbReference>
<dbReference type="InterPro" id="IPR011991">
    <property type="entry name" value="ArsR-like_HTH"/>
</dbReference>
<evidence type="ECO:0000313" key="3">
    <source>
        <dbReference type="Proteomes" id="UP000451471"/>
    </source>
</evidence>
<dbReference type="InterPro" id="IPR036388">
    <property type="entry name" value="WH-like_DNA-bd_sf"/>
</dbReference>
<proteinExistence type="predicted"/>
<feature type="domain" description="HTH arsR-type" evidence="1">
    <location>
        <begin position="1"/>
        <end position="95"/>
    </location>
</feature>
<dbReference type="InterPro" id="IPR001845">
    <property type="entry name" value="HTH_ArsR_DNA-bd_dom"/>
</dbReference>
<dbReference type="GO" id="GO:0003700">
    <property type="term" value="F:DNA-binding transcription factor activity"/>
    <property type="evidence" value="ECO:0007669"/>
    <property type="project" value="InterPro"/>
</dbReference>
<dbReference type="PROSITE" id="PS50987">
    <property type="entry name" value="HTH_ARSR_2"/>
    <property type="match status" value="1"/>
</dbReference>
<comment type="caution">
    <text evidence="2">The sequence shown here is derived from an EMBL/GenBank/DDBJ whole genome shotgun (WGS) entry which is preliminary data.</text>
</comment>
<evidence type="ECO:0000313" key="2">
    <source>
        <dbReference type="EMBL" id="MWG36546.1"/>
    </source>
</evidence>
<dbReference type="RefSeq" id="WP_158206199.1">
    <property type="nucleotide sequence ID" value="NZ_WSZK01000036.1"/>
</dbReference>
<dbReference type="InterPro" id="IPR036390">
    <property type="entry name" value="WH_DNA-bd_sf"/>
</dbReference>
<dbReference type="AlphaFoldDB" id="A0A6B0GNP3"/>
<gene>
    <name evidence="2" type="ORF">GQS65_18985</name>
</gene>
<name>A0A6B0GNP3_9EURY</name>
<dbReference type="Gene3D" id="1.10.10.10">
    <property type="entry name" value="Winged helix-like DNA-binding domain superfamily/Winged helix DNA-binding domain"/>
    <property type="match status" value="1"/>
</dbReference>
<reference evidence="2 3" key="1">
    <citation type="submission" date="2019-12" db="EMBL/GenBank/DDBJ databases">
        <title>Halocatena pleomorpha gen. nov. sp. nov., an extremely halophilic archaeon of family Halobacteriaceae isolated from saltpan soil.</title>
        <authorList>
            <person name="Pal Y."/>
            <person name="Verma A."/>
            <person name="Krishnamurthi S."/>
            <person name="Kumar P."/>
        </authorList>
    </citation>
    <scope>NUCLEOTIDE SEQUENCE [LARGE SCALE GENOMIC DNA]</scope>
    <source>
        <strain evidence="2 3">JCM 16495</strain>
    </source>
</reference>
<organism evidence="2 3">
    <name type="scientific">Halomarina oriensis</name>
    <dbReference type="NCBI Taxonomy" id="671145"/>
    <lineage>
        <taxon>Archaea</taxon>
        <taxon>Methanobacteriati</taxon>
        <taxon>Methanobacteriota</taxon>
        <taxon>Stenosarchaea group</taxon>
        <taxon>Halobacteria</taxon>
        <taxon>Halobacteriales</taxon>
        <taxon>Natronomonadaceae</taxon>
        <taxon>Halomarina</taxon>
    </lineage>
</organism>
<dbReference type="EMBL" id="WSZK01000036">
    <property type="protein sequence ID" value="MWG36546.1"/>
    <property type="molecule type" value="Genomic_DNA"/>
</dbReference>
<dbReference type="CDD" id="cd00090">
    <property type="entry name" value="HTH_ARSR"/>
    <property type="match status" value="1"/>
</dbReference>
<keyword evidence="3" id="KW-1185">Reference proteome</keyword>
<evidence type="ECO:0000259" key="1">
    <source>
        <dbReference type="PROSITE" id="PS50987"/>
    </source>
</evidence>
<protein>
    <submittedName>
        <fullName evidence="2">ArsR family transcriptional regulator</fullName>
    </submittedName>
</protein>